<sequence length="34" mass="3950">MLRAGELWGWVFRDNLFPRITNDCCLLHITGTIS</sequence>
<evidence type="ECO:0000313" key="1">
    <source>
        <dbReference type="EMBL" id="JAD81970.1"/>
    </source>
</evidence>
<dbReference type="AlphaFoldDB" id="A0A0A9D8H8"/>
<reference evidence="1" key="2">
    <citation type="journal article" date="2015" name="Data Brief">
        <title>Shoot transcriptome of the giant reed, Arundo donax.</title>
        <authorList>
            <person name="Barrero R.A."/>
            <person name="Guerrero F.D."/>
            <person name="Moolhuijzen P."/>
            <person name="Goolsby J.A."/>
            <person name="Tidwell J."/>
            <person name="Bellgard S.E."/>
            <person name="Bellgard M.I."/>
        </authorList>
    </citation>
    <scope>NUCLEOTIDE SEQUENCE</scope>
    <source>
        <tissue evidence="1">Shoot tissue taken approximately 20 cm above the soil surface</tissue>
    </source>
</reference>
<organism evidence="1">
    <name type="scientific">Arundo donax</name>
    <name type="common">Giant reed</name>
    <name type="synonym">Donax arundinaceus</name>
    <dbReference type="NCBI Taxonomy" id="35708"/>
    <lineage>
        <taxon>Eukaryota</taxon>
        <taxon>Viridiplantae</taxon>
        <taxon>Streptophyta</taxon>
        <taxon>Embryophyta</taxon>
        <taxon>Tracheophyta</taxon>
        <taxon>Spermatophyta</taxon>
        <taxon>Magnoliopsida</taxon>
        <taxon>Liliopsida</taxon>
        <taxon>Poales</taxon>
        <taxon>Poaceae</taxon>
        <taxon>PACMAD clade</taxon>
        <taxon>Arundinoideae</taxon>
        <taxon>Arundineae</taxon>
        <taxon>Arundo</taxon>
    </lineage>
</organism>
<accession>A0A0A9D8H8</accession>
<dbReference type="EMBL" id="GBRH01215925">
    <property type="protein sequence ID" value="JAD81970.1"/>
    <property type="molecule type" value="Transcribed_RNA"/>
</dbReference>
<reference evidence="1" key="1">
    <citation type="submission" date="2014-09" db="EMBL/GenBank/DDBJ databases">
        <authorList>
            <person name="Magalhaes I.L.F."/>
            <person name="Oliveira U."/>
            <person name="Santos F.R."/>
            <person name="Vidigal T.H.D.A."/>
            <person name="Brescovit A.D."/>
            <person name="Santos A.J."/>
        </authorList>
    </citation>
    <scope>NUCLEOTIDE SEQUENCE</scope>
    <source>
        <tissue evidence="1">Shoot tissue taken approximately 20 cm above the soil surface</tissue>
    </source>
</reference>
<protein>
    <submittedName>
        <fullName evidence="1">Uncharacterized protein</fullName>
    </submittedName>
</protein>
<name>A0A0A9D8H8_ARUDO</name>
<proteinExistence type="predicted"/>